<protein>
    <submittedName>
        <fullName evidence="2">Uncharacterized protein</fullName>
    </submittedName>
</protein>
<dbReference type="AlphaFoldDB" id="A0AAQ2HEL3"/>
<feature type="transmembrane region" description="Helical" evidence="1">
    <location>
        <begin position="118"/>
        <end position="140"/>
    </location>
</feature>
<name>A0AAQ2HEL3_9MICO</name>
<keyword evidence="1" id="KW-0472">Membrane</keyword>
<dbReference type="Pfam" id="PF19851">
    <property type="entry name" value="DUF6326"/>
    <property type="match status" value="1"/>
</dbReference>
<organism evidence="2 3">
    <name type="scientific">Cryobacterium shii</name>
    <dbReference type="NCBI Taxonomy" id="1259235"/>
    <lineage>
        <taxon>Bacteria</taxon>
        <taxon>Bacillati</taxon>
        <taxon>Actinomycetota</taxon>
        <taxon>Actinomycetes</taxon>
        <taxon>Micrococcales</taxon>
        <taxon>Microbacteriaceae</taxon>
        <taxon>Cryobacterium</taxon>
    </lineage>
</organism>
<accession>A0AAQ2HEL3</accession>
<evidence type="ECO:0000313" key="3">
    <source>
        <dbReference type="Proteomes" id="UP000297403"/>
    </source>
</evidence>
<dbReference type="Proteomes" id="UP000297403">
    <property type="component" value="Unassembled WGS sequence"/>
</dbReference>
<keyword evidence="1" id="KW-1133">Transmembrane helix</keyword>
<evidence type="ECO:0000313" key="2">
    <source>
        <dbReference type="EMBL" id="TFC42509.1"/>
    </source>
</evidence>
<feature type="transmembrane region" description="Helical" evidence="1">
    <location>
        <begin position="20"/>
        <end position="42"/>
    </location>
</feature>
<evidence type="ECO:0000256" key="1">
    <source>
        <dbReference type="SAM" id="Phobius"/>
    </source>
</evidence>
<reference evidence="2 3" key="1">
    <citation type="submission" date="2019-03" db="EMBL/GenBank/DDBJ databases">
        <title>Genomics of glacier-inhabiting Cryobacterium strains.</title>
        <authorList>
            <person name="Liu Q."/>
            <person name="Xin Y.-H."/>
        </authorList>
    </citation>
    <scope>NUCLEOTIDE SEQUENCE [LARGE SCALE GENOMIC DNA]</scope>
    <source>
        <strain evidence="3">TMT1-22</strain>
    </source>
</reference>
<dbReference type="InterPro" id="IPR046289">
    <property type="entry name" value="DUF6326"/>
</dbReference>
<feature type="transmembrane region" description="Helical" evidence="1">
    <location>
        <begin position="94"/>
        <end position="112"/>
    </location>
</feature>
<gene>
    <name evidence="2" type="ORF">E3O49_14275</name>
</gene>
<proteinExistence type="predicted"/>
<keyword evidence="3" id="KW-1185">Reference proteome</keyword>
<comment type="caution">
    <text evidence="2">The sequence shown here is derived from an EMBL/GenBank/DDBJ whole genome shotgun (WGS) entry which is preliminary data.</text>
</comment>
<dbReference type="EMBL" id="SOFY01000077">
    <property type="protein sequence ID" value="TFC42509.1"/>
    <property type="molecule type" value="Genomic_DNA"/>
</dbReference>
<feature type="transmembrane region" description="Helical" evidence="1">
    <location>
        <begin position="62"/>
        <end position="87"/>
    </location>
</feature>
<keyword evidence="1" id="KW-0812">Transmembrane</keyword>
<sequence length="149" mass="16755">MPVTTTSTRQYRDTKVDVKLVLCALWIAILFVFAYVDIFGFLRADVLNAALDGKVATTGFAINQVFLIFTLIYILLPALMVVLSLVLKPRVNRTVNIVVSVLYIITIIGSTIGETWFYYFLGSFIEVILLVAIALTAWKWPPPEIAPRR</sequence>